<feature type="transmembrane region" description="Helical" evidence="6">
    <location>
        <begin position="41"/>
        <end position="61"/>
    </location>
</feature>
<reference evidence="7" key="1">
    <citation type="submission" date="2021-01" db="EMBL/GenBank/DDBJ databases">
        <title>Whole genome shotgun sequence of Actinoplanes tereljensis NBRC 105297.</title>
        <authorList>
            <person name="Komaki H."/>
            <person name="Tamura T."/>
        </authorList>
    </citation>
    <scope>NUCLEOTIDE SEQUENCE</scope>
    <source>
        <strain evidence="7">NBRC 105297</strain>
    </source>
</reference>
<protein>
    <submittedName>
        <fullName evidence="7">MFS transporter</fullName>
    </submittedName>
</protein>
<feature type="transmembrane region" description="Helical" evidence="6">
    <location>
        <begin position="360"/>
        <end position="387"/>
    </location>
</feature>
<keyword evidence="8" id="KW-1185">Reference proteome</keyword>
<accession>A0A919TZ73</accession>
<proteinExistence type="predicted"/>
<evidence type="ECO:0000256" key="5">
    <source>
        <dbReference type="ARBA" id="ARBA00023136"/>
    </source>
</evidence>
<evidence type="ECO:0000256" key="4">
    <source>
        <dbReference type="ARBA" id="ARBA00022989"/>
    </source>
</evidence>
<dbReference type="AlphaFoldDB" id="A0A919TZ73"/>
<dbReference type="PANTHER" id="PTHR23513:SF6">
    <property type="entry name" value="MAJOR FACILITATOR SUPERFAMILY ASSOCIATED DOMAIN-CONTAINING PROTEIN"/>
    <property type="match status" value="1"/>
</dbReference>
<keyword evidence="2" id="KW-1003">Cell membrane</keyword>
<dbReference type="Pfam" id="PF07690">
    <property type="entry name" value="MFS_1"/>
    <property type="match status" value="1"/>
</dbReference>
<dbReference type="GO" id="GO:0005886">
    <property type="term" value="C:plasma membrane"/>
    <property type="evidence" value="ECO:0007669"/>
    <property type="project" value="UniProtKB-SubCell"/>
</dbReference>
<comment type="subcellular location">
    <subcellularLocation>
        <location evidence="1">Cell membrane</location>
        <topology evidence="1">Multi-pass membrane protein</topology>
    </subcellularLocation>
</comment>
<dbReference type="GO" id="GO:0022857">
    <property type="term" value="F:transmembrane transporter activity"/>
    <property type="evidence" value="ECO:0007669"/>
    <property type="project" value="InterPro"/>
</dbReference>
<name>A0A919TZ73_9ACTN</name>
<keyword evidence="3 6" id="KW-0812">Transmembrane</keyword>
<feature type="transmembrane region" description="Helical" evidence="6">
    <location>
        <begin position="220"/>
        <end position="245"/>
    </location>
</feature>
<evidence type="ECO:0000313" key="7">
    <source>
        <dbReference type="EMBL" id="GIF25970.1"/>
    </source>
</evidence>
<feature type="transmembrane region" description="Helical" evidence="6">
    <location>
        <begin position="284"/>
        <end position="302"/>
    </location>
</feature>
<evidence type="ECO:0000256" key="2">
    <source>
        <dbReference type="ARBA" id="ARBA00022475"/>
    </source>
</evidence>
<dbReference type="EMBL" id="BOMY01000055">
    <property type="protein sequence ID" value="GIF25970.1"/>
    <property type="molecule type" value="Genomic_DNA"/>
</dbReference>
<keyword evidence="4 6" id="KW-1133">Transmembrane helix</keyword>
<evidence type="ECO:0000313" key="8">
    <source>
        <dbReference type="Proteomes" id="UP000623608"/>
    </source>
</evidence>
<dbReference type="Proteomes" id="UP000623608">
    <property type="component" value="Unassembled WGS sequence"/>
</dbReference>
<dbReference type="CDD" id="cd06173">
    <property type="entry name" value="MFS_MefA_like"/>
    <property type="match status" value="1"/>
</dbReference>
<evidence type="ECO:0000256" key="3">
    <source>
        <dbReference type="ARBA" id="ARBA00022692"/>
    </source>
</evidence>
<dbReference type="RefSeq" id="WP_203813769.1">
    <property type="nucleotide sequence ID" value="NZ_BOMY01000055.1"/>
</dbReference>
<dbReference type="SUPFAM" id="SSF103473">
    <property type="entry name" value="MFS general substrate transporter"/>
    <property type="match status" value="1"/>
</dbReference>
<dbReference type="InterPro" id="IPR011701">
    <property type="entry name" value="MFS"/>
</dbReference>
<evidence type="ECO:0000256" key="6">
    <source>
        <dbReference type="SAM" id="Phobius"/>
    </source>
</evidence>
<feature type="transmembrane region" description="Helical" evidence="6">
    <location>
        <begin position="251"/>
        <end position="272"/>
    </location>
</feature>
<comment type="caution">
    <text evidence="7">The sequence shown here is derived from an EMBL/GenBank/DDBJ whole genome shotgun (WGS) entry which is preliminary data.</text>
</comment>
<gene>
    <name evidence="7" type="ORF">Ate02nite_87000</name>
</gene>
<sequence>MALGSDFRRLWTAYAISEAGTGLSFGAIPLVAVVVLKVPEFQVSLLAALGGLAAAVIGLPAGPWIEFRRKRPVMVAADLARALAIISVPIAWTCGLLSFAQLCVVSVVQAVGALAFGAASGSHLKALVSPVDRAAATGRFEATFWTAYSAGPAAGGALTSWLGVWWTLSADALSFVLSAVNVRRLRSPEPPPPLRAPDRGKWAEIVAGWRYIVTHRGLRILYVNSQVFGAAMMAATPLLTVLMLGELHFSAWQYGVGWGVPCAAGVLGALALKPLTSRFGSHRILLITGVGRAVWLPLLAAMPAGTPGLVLLIAVEFLALFFTGAFNPAFATYRMTHTEDGYLSRVLAGWSVTSRTTQPIAILLGGALAAATSVRFALLACGLVVAASSLFLPWRAPAQVTAPA</sequence>
<feature type="transmembrane region" description="Helical" evidence="6">
    <location>
        <begin position="98"/>
        <end position="119"/>
    </location>
</feature>
<keyword evidence="5 6" id="KW-0472">Membrane</keyword>
<dbReference type="Gene3D" id="1.20.1250.20">
    <property type="entry name" value="MFS general substrate transporter like domains"/>
    <property type="match status" value="1"/>
</dbReference>
<evidence type="ECO:0000256" key="1">
    <source>
        <dbReference type="ARBA" id="ARBA00004651"/>
    </source>
</evidence>
<organism evidence="7 8">
    <name type="scientific">Paractinoplanes tereljensis</name>
    <dbReference type="NCBI Taxonomy" id="571912"/>
    <lineage>
        <taxon>Bacteria</taxon>
        <taxon>Bacillati</taxon>
        <taxon>Actinomycetota</taxon>
        <taxon>Actinomycetes</taxon>
        <taxon>Micromonosporales</taxon>
        <taxon>Micromonosporaceae</taxon>
        <taxon>Paractinoplanes</taxon>
    </lineage>
</organism>
<feature type="transmembrane region" description="Helical" evidence="6">
    <location>
        <begin position="12"/>
        <end position="35"/>
    </location>
</feature>
<dbReference type="PANTHER" id="PTHR23513">
    <property type="entry name" value="INTEGRAL MEMBRANE EFFLUX PROTEIN-RELATED"/>
    <property type="match status" value="1"/>
</dbReference>
<feature type="transmembrane region" description="Helical" evidence="6">
    <location>
        <begin position="308"/>
        <end position="326"/>
    </location>
</feature>
<dbReference type="InterPro" id="IPR036259">
    <property type="entry name" value="MFS_trans_sf"/>
</dbReference>